<protein>
    <submittedName>
        <fullName evidence="1">Uncharacterized protein</fullName>
    </submittedName>
</protein>
<evidence type="ECO:0000313" key="2">
    <source>
        <dbReference type="Proteomes" id="UP000064967"/>
    </source>
</evidence>
<dbReference type="AlphaFoldDB" id="A0A0K1Q5H6"/>
<proteinExistence type="predicted"/>
<reference evidence="1 2" key="1">
    <citation type="submission" date="2015-08" db="EMBL/GenBank/DDBJ databases">
        <authorList>
            <person name="Babu N.S."/>
            <person name="Beckwith C.J."/>
            <person name="Beseler K.G."/>
            <person name="Brison A."/>
            <person name="Carone J.V."/>
            <person name="Caskin T.P."/>
            <person name="Diamond M."/>
            <person name="Durham M.E."/>
            <person name="Foxe J.M."/>
            <person name="Go M."/>
            <person name="Henderson B.A."/>
            <person name="Jones I.B."/>
            <person name="McGettigan J.A."/>
            <person name="Micheletti S.J."/>
            <person name="Nasrallah M.E."/>
            <person name="Ortiz D."/>
            <person name="Piller C.R."/>
            <person name="Privatt S.R."/>
            <person name="Schneider S.L."/>
            <person name="Sharp S."/>
            <person name="Smith T.C."/>
            <person name="Stanton J.D."/>
            <person name="Ullery H.E."/>
            <person name="Wilson R.J."/>
            <person name="Serrano M.G."/>
            <person name="Buck G."/>
            <person name="Lee V."/>
            <person name="Wang Y."/>
            <person name="Carvalho R."/>
            <person name="Voegtly L."/>
            <person name="Shi R."/>
            <person name="Duckworth R."/>
            <person name="Johnson A."/>
            <person name="Loviza R."/>
            <person name="Walstead R."/>
            <person name="Shah Z."/>
            <person name="Kiflezghi M."/>
            <person name="Wade K."/>
            <person name="Ball S.L."/>
            <person name="Bradley K.W."/>
            <person name="Asai D.J."/>
            <person name="Bowman C.A."/>
            <person name="Russell D.A."/>
            <person name="Pope W.H."/>
            <person name="Jacobs-Sera D."/>
            <person name="Hendrix R.W."/>
            <person name="Hatfull G.F."/>
        </authorList>
    </citation>
    <scope>NUCLEOTIDE SEQUENCE [LARGE SCALE GENOMIC DNA]</scope>
    <source>
        <strain evidence="1 2">DSM 27648</strain>
    </source>
</reference>
<sequence length="61" mass="6667">MKTHEAPSPRPSQPRALLNAFAILPTVPARASLASPLDAALVSLVFVRNGHSEIRRVRERP</sequence>
<dbReference type="EMBL" id="CP012333">
    <property type="protein sequence ID" value="AKV00988.1"/>
    <property type="molecule type" value="Genomic_DNA"/>
</dbReference>
<accession>A0A0K1Q5H6</accession>
<dbReference type="KEGG" id="llu:AKJ09_07651"/>
<keyword evidence="2" id="KW-1185">Reference proteome</keyword>
<organism evidence="1 2">
    <name type="scientific">Labilithrix luteola</name>
    <dbReference type="NCBI Taxonomy" id="1391654"/>
    <lineage>
        <taxon>Bacteria</taxon>
        <taxon>Pseudomonadati</taxon>
        <taxon>Myxococcota</taxon>
        <taxon>Polyangia</taxon>
        <taxon>Polyangiales</taxon>
        <taxon>Labilitrichaceae</taxon>
        <taxon>Labilithrix</taxon>
    </lineage>
</organism>
<name>A0A0K1Q5H6_9BACT</name>
<dbReference type="Proteomes" id="UP000064967">
    <property type="component" value="Chromosome"/>
</dbReference>
<gene>
    <name evidence="1" type="ORF">AKJ09_07651</name>
</gene>
<evidence type="ECO:0000313" key="1">
    <source>
        <dbReference type="EMBL" id="AKV00988.1"/>
    </source>
</evidence>